<name>A0AAP0PWS7_9MAGN</name>
<dbReference type="GO" id="GO:0016020">
    <property type="term" value="C:membrane"/>
    <property type="evidence" value="ECO:0007669"/>
    <property type="project" value="UniProtKB-SubCell"/>
</dbReference>
<dbReference type="PANTHER" id="PTHR47974">
    <property type="entry name" value="OS07G0415500 PROTEIN"/>
    <property type="match status" value="1"/>
</dbReference>
<evidence type="ECO:0000256" key="5">
    <source>
        <dbReference type="ARBA" id="ARBA00023136"/>
    </source>
</evidence>
<feature type="compositionally biased region" description="Low complexity" evidence="6">
    <location>
        <begin position="105"/>
        <end position="117"/>
    </location>
</feature>
<keyword evidence="4" id="KW-1133">Transmembrane helix</keyword>
<feature type="domain" description="Protein kinase" evidence="7">
    <location>
        <begin position="1"/>
        <end position="126"/>
    </location>
</feature>
<evidence type="ECO:0000313" key="8">
    <source>
        <dbReference type="EMBL" id="KAK9155651.1"/>
    </source>
</evidence>
<evidence type="ECO:0000259" key="7">
    <source>
        <dbReference type="PROSITE" id="PS50011"/>
    </source>
</evidence>
<dbReference type="GO" id="GO:0005524">
    <property type="term" value="F:ATP binding"/>
    <property type="evidence" value="ECO:0007669"/>
    <property type="project" value="InterPro"/>
</dbReference>
<evidence type="ECO:0000256" key="1">
    <source>
        <dbReference type="ARBA" id="ARBA00004167"/>
    </source>
</evidence>
<dbReference type="PANTHER" id="PTHR47974:SF19">
    <property type="entry name" value="RECEPTOR-LIKE SERINE_THREONINE-PROTEIN KINASE"/>
    <property type="match status" value="1"/>
</dbReference>
<keyword evidence="3" id="KW-0732">Signal</keyword>
<dbReference type="GO" id="GO:0004672">
    <property type="term" value="F:protein kinase activity"/>
    <property type="evidence" value="ECO:0007669"/>
    <property type="project" value="InterPro"/>
</dbReference>
<evidence type="ECO:0000256" key="2">
    <source>
        <dbReference type="ARBA" id="ARBA00022692"/>
    </source>
</evidence>
<protein>
    <recommendedName>
        <fullName evidence="7">Protein kinase domain-containing protein</fullName>
    </recommendedName>
</protein>
<dbReference type="PROSITE" id="PS50011">
    <property type="entry name" value="PROTEIN_KINASE_DOM"/>
    <property type="match status" value="1"/>
</dbReference>
<dbReference type="Gene3D" id="1.10.510.10">
    <property type="entry name" value="Transferase(Phosphotransferase) domain 1"/>
    <property type="match status" value="1"/>
</dbReference>
<dbReference type="InterPro" id="IPR001245">
    <property type="entry name" value="Ser-Thr/Tyr_kinase_cat_dom"/>
</dbReference>
<dbReference type="EMBL" id="JBBNAE010000001">
    <property type="protein sequence ID" value="KAK9155651.1"/>
    <property type="molecule type" value="Genomic_DNA"/>
</dbReference>
<proteinExistence type="predicted"/>
<comment type="caution">
    <text evidence="8">The sequence shown here is derived from an EMBL/GenBank/DDBJ whole genome shotgun (WGS) entry which is preliminary data.</text>
</comment>
<evidence type="ECO:0000256" key="4">
    <source>
        <dbReference type="ARBA" id="ARBA00022989"/>
    </source>
</evidence>
<evidence type="ECO:0000313" key="9">
    <source>
        <dbReference type="Proteomes" id="UP001417504"/>
    </source>
</evidence>
<dbReference type="Pfam" id="PF07714">
    <property type="entry name" value="PK_Tyr_Ser-Thr"/>
    <property type="match status" value="1"/>
</dbReference>
<dbReference type="InterPro" id="IPR011009">
    <property type="entry name" value="Kinase-like_dom_sf"/>
</dbReference>
<accession>A0AAP0PWS7</accession>
<gene>
    <name evidence="8" type="ORF">Sjap_003131</name>
</gene>
<feature type="region of interest" description="Disordered" evidence="6">
    <location>
        <begin position="102"/>
        <end position="126"/>
    </location>
</feature>
<dbReference type="Proteomes" id="UP001417504">
    <property type="component" value="Unassembled WGS sequence"/>
</dbReference>
<evidence type="ECO:0000256" key="3">
    <source>
        <dbReference type="ARBA" id="ARBA00022729"/>
    </source>
</evidence>
<organism evidence="8 9">
    <name type="scientific">Stephania japonica</name>
    <dbReference type="NCBI Taxonomy" id="461633"/>
    <lineage>
        <taxon>Eukaryota</taxon>
        <taxon>Viridiplantae</taxon>
        <taxon>Streptophyta</taxon>
        <taxon>Embryophyta</taxon>
        <taxon>Tracheophyta</taxon>
        <taxon>Spermatophyta</taxon>
        <taxon>Magnoliopsida</taxon>
        <taxon>Ranunculales</taxon>
        <taxon>Menispermaceae</taxon>
        <taxon>Menispermoideae</taxon>
        <taxon>Cissampelideae</taxon>
        <taxon>Stephania</taxon>
    </lineage>
</organism>
<reference evidence="8 9" key="1">
    <citation type="submission" date="2024-01" db="EMBL/GenBank/DDBJ databases">
        <title>Genome assemblies of Stephania.</title>
        <authorList>
            <person name="Yang L."/>
        </authorList>
    </citation>
    <scope>NUCLEOTIDE SEQUENCE [LARGE SCALE GENOMIC DNA]</scope>
    <source>
        <strain evidence="8">QJT</strain>
        <tissue evidence="8">Leaf</tissue>
    </source>
</reference>
<evidence type="ECO:0000256" key="6">
    <source>
        <dbReference type="SAM" id="MobiDB-lite"/>
    </source>
</evidence>
<keyword evidence="9" id="KW-1185">Reference proteome</keyword>
<keyword evidence="2" id="KW-0812">Transmembrane</keyword>
<comment type="subcellular location">
    <subcellularLocation>
        <location evidence="1">Membrane</location>
        <topology evidence="1">Single-pass membrane protein</topology>
    </subcellularLocation>
</comment>
<dbReference type="InterPro" id="IPR000719">
    <property type="entry name" value="Prot_kinase_dom"/>
</dbReference>
<dbReference type="AlphaFoldDB" id="A0AAP0PWS7"/>
<keyword evidence="5" id="KW-0472">Membrane</keyword>
<sequence>MRGTIGYFAPEWTSGMAITAKDDVYSYGMMMFEIISGRRNLKQPNDGKVWLYPTWAANTVITKGQPLTALSVPQRISPSIGALPLLISGSAPIMIKRTIAMADQPGSNGDNSGNPNDYQQKLEEIY</sequence>
<dbReference type="SUPFAM" id="SSF56112">
    <property type="entry name" value="Protein kinase-like (PK-like)"/>
    <property type="match status" value="1"/>
</dbReference>